<reference evidence="1 2" key="1">
    <citation type="submission" date="2016-06" db="EMBL/GenBank/DDBJ databases">
        <title>Three novel species with peptidoglycan cell walls form the new genus Lacunisphaera gen. nov. in the family Opitutaceae of the verrucomicrobial subdivision 4.</title>
        <authorList>
            <person name="Rast P."/>
            <person name="Gloeckner I."/>
            <person name="Jogler M."/>
            <person name="Boedeker C."/>
            <person name="Jeske O."/>
            <person name="Wiegand S."/>
            <person name="Reinhardt R."/>
            <person name="Schumann P."/>
            <person name="Rohde M."/>
            <person name="Spring S."/>
            <person name="Gloeckner F.O."/>
            <person name="Jogler C."/>
        </authorList>
    </citation>
    <scope>NUCLEOTIDE SEQUENCE [LARGE SCALE GENOMIC DNA]</scope>
    <source>
        <strain evidence="1 2">IG16b</strain>
    </source>
</reference>
<dbReference type="Gene3D" id="2.60.120.260">
    <property type="entry name" value="Galactose-binding domain-like"/>
    <property type="match status" value="1"/>
</dbReference>
<proteinExistence type="predicted"/>
<name>A0A1D8ATL3_9BACT</name>
<dbReference type="SUPFAM" id="SSF49785">
    <property type="entry name" value="Galactose-binding domain-like"/>
    <property type="match status" value="1"/>
</dbReference>
<dbReference type="PANTHER" id="PTHR36848">
    <property type="entry name" value="DNA-BINDING PROTEIN (PUTATIVE SECRETED PROTEIN)-RELATED"/>
    <property type="match status" value="1"/>
</dbReference>
<dbReference type="PATRIC" id="fig|1838286.3.peg.1281"/>
<protein>
    <recommendedName>
        <fullName evidence="3">Glycosyl hydrolases family 2, sugar binding domain</fullName>
    </recommendedName>
</protein>
<dbReference type="OrthoDB" id="174162at2"/>
<dbReference type="Pfam" id="PF17132">
    <property type="entry name" value="Glyco_hydro_106"/>
    <property type="match status" value="1"/>
</dbReference>
<dbReference type="InterPro" id="IPR053161">
    <property type="entry name" value="Ulvan_degrading_GH"/>
</dbReference>
<dbReference type="AlphaFoldDB" id="A0A1D8ATL3"/>
<evidence type="ECO:0008006" key="3">
    <source>
        <dbReference type="Google" id="ProtNLM"/>
    </source>
</evidence>
<sequence length="856" mass="93922">MRLHPALVLFLGLGLLAPIGLVAGPVVDTTKPWTRWWWPGSAVDEAGLTRQLEQFAAAGLGGVEITPIYGVRGAESRQVAYLSPRWMELLAHTGREAQRLGLGVDMATGTGWPFGGPWVAPADGAQKLILQDGRLAGTPTKMKVKRAAPGAEGLVVDPYSPAALGRYLAPFTAAFTTFPAGLVRGQFHDSFEYYESGWTPELPAAFQALHGYDLQDHAAGLMDPRKLTAEELAELRRDLAAPLPRLKADYRATLGQLHLEYLQTWIRWSHDHGFLVRNQSHGAPANLLDLYGAVDIPETETFGSTPFPIPGLRQTWTSTRDLPDPLVLRMASSAAHVMGRPLASSETCTWLREHWQVALAFAKPEIDRLFTSGINHVFYHGTAYSPPDAVWPGWLFYASTQFNPQNTWWQDFAALNAYVTRVQTVLQSGRPDNDVLLYWPFHDVLHAPDGLMKQYGVHDRSWLNSSAFEQRATELIQAGYAVDYLSDAQLLASRAEDGAIVTPGGGRYRALVVPLTHHMPVETLAHLRALRLAGATIILPDGAPVDVPGLGRLAERRAQFRELLAAPEWQQPSALFTTLAAHLIPREPAVEAGLEFIRRARAGGRDYFFVNLTARAFDGWLRLGTPARAATLTDPLTGQTGAAPLRPGLSPEVYLQLAPGASLLLRTFESAPDSPAPAWTWTAPTGPAVPLPGVWQLTFLTGGPTLPRSARLPELKPWTELGEAAQAFGGTARYRLEFDLPATPAADWLLDLGDVRESARVRLNGTEVATAWSLPFRLRVGPHLRPGRNVLELDVTNLAANRIRDLDRRKVDWKIMHEINFVDIDYKPFNASAWPDTPSGLLGPVTLTPLQPLSLP</sequence>
<dbReference type="RefSeq" id="WP_069961487.1">
    <property type="nucleotide sequence ID" value="NZ_CP016094.1"/>
</dbReference>
<dbReference type="PANTHER" id="PTHR36848:SF2">
    <property type="entry name" value="SECRETED PROTEIN"/>
    <property type="match status" value="1"/>
</dbReference>
<dbReference type="NCBIfam" id="NF045579">
    <property type="entry name" value="rhamnoside_JR"/>
    <property type="match status" value="1"/>
</dbReference>
<dbReference type="Proteomes" id="UP000095228">
    <property type="component" value="Chromosome"/>
</dbReference>
<dbReference type="InterPro" id="IPR008979">
    <property type="entry name" value="Galactose-bd-like_sf"/>
</dbReference>
<keyword evidence="2" id="KW-1185">Reference proteome</keyword>
<evidence type="ECO:0000313" key="2">
    <source>
        <dbReference type="Proteomes" id="UP000095228"/>
    </source>
</evidence>
<dbReference type="KEGG" id="obg:Verru16b_01271"/>
<dbReference type="EMBL" id="CP016094">
    <property type="protein sequence ID" value="AOS44210.1"/>
    <property type="molecule type" value="Genomic_DNA"/>
</dbReference>
<dbReference type="STRING" id="1838286.Verru16b_01271"/>
<organism evidence="1 2">
    <name type="scientific">Lacunisphaera limnophila</name>
    <dbReference type="NCBI Taxonomy" id="1838286"/>
    <lineage>
        <taxon>Bacteria</taxon>
        <taxon>Pseudomonadati</taxon>
        <taxon>Verrucomicrobiota</taxon>
        <taxon>Opitutia</taxon>
        <taxon>Opitutales</taxon>
        <taxon>Opitutaceae</taxon>
        <taxon>Lacunisphaera</taxon>
    </lineage>
</organism>
<gene>
    <name evidence="1" type="ORF">Verru16b_01271</name>
</gene>
<evidence type="ECO:0000313" key="1">
    <source>
        <dbReference type="EMBL" id="AOS44210.1"/>
    </source>
</evidence>
<accession>A0A1D8ATL3</accession>